<gene>
    <name evidence="3" type="ORF">GCM10009838_01780</name>
</gene>
<evidence type="ECO:0000256" key="1">
    <source>
        <dbReference type="SAM" id="MobiDB-lite"/>
    </source>
</evidence>
<proteinExistence type="predicted"/>
<feature type="transmembrane region" description="Helical" evidence="2">
    <location>
        <begin position="72"/>
        <end position="89"/>
    </location>
</feature>
<keyword evidence="4" id="KW-1185">Reference proteome</keyword>
<sequence length="121" mass="12534">MTQTTPGPGTGDYGPEVAGHPGSTAADYRLDPRERPGFHIGSHNQELALSASAVVLAVVGAVLIAWPAAHVVGSWISLAGILVGLYAQLTSDTTYERMVNVCAIGLAAVAFAFNIHHGGLW</sequence>
<evidence type="ECO:0000256" key="2">
    <source>
        <dbReference type="SAM" id="Phobius"/>
    </source>
</evidence>
<keyword evidence="2" id="KW-0812">Transmembrane</keyword>
<dbReference type="Proteomes" id="UP001499854">
    <property type="component" value="Unassembled WGS sequence"/>
</dbReference>
<organism evidence="3 4">
    <name type="scientific">Catenulispora subtropica</name>
    <dbReference type="NCBI Taxonomy" id="450798"/>
    <lineage>
        <taxon>Bacteria</taxon>
        <taxon>Bacillati</taxon>
        <taxon>Actinomycetota</taxon>
        <taxon>Actinomycetes</taxon>
        <taxon>Catenulisporales</taxon>
        <taxon>Catenulisporaceae</taxon>
        <taxon>Catenulispora</taxon>
    </lineage>
</organism>
<evidence type="ECO:0008006" key="5">
    <source>
        <dbReference type="Google" id="ProtNLM"/>
    </source>
</evidence>
<dbReference type="RefSeq" id="WP_344654922.1">
    <property type="nucleotide sequence ID" value="NZ_BAAAQM010000001.1"/>
</dbReference>
<feature type="transmembrane region" description="Helical" evidence="2">
    <location>
        <begin position="98"/>
        <end position="116"/>
    </location>
</feature>
<feature type="region of interest" description="Disordered" evidence="1">
    <location>
        <begin position="1"/>
        <end position="28"/>
    </location>
</feature>
<evidence type="ECO:0000313" key="3">
    <source>
        <dbReference type="EMBL" id="GAA1950302.1"/>
    </source>
</evidence>
<protein>
    <recommendedName>
        <fullName evidence="5">Integral membrane protein</fullName>
    </recommendedName>
</protein>
<keyword evidence="2" id="KW-0472">Membrane</keyword>
<reference evidence="3 4" key="1">
    <citation type="journal article" date="2019" name="Int. J. Syst. Evol. Microbiol.">
        <title>The Global Catalogue of Microorganisms (GCM) 10K type strain sequencing project: providing services to taxonomists for standard genome sequencing and annotation.</title>
        <authorList>
            <consortium name="The Broad Institute Genomics Platform"/>
            <consortium name="The Broad Institute Genome Sequencing Center for Infectious Disease"/>
            <person name="Wu L."/>
            <person name="Ma J."/>
        </authorList>
    </citation>
    <scope>NUCLEOTIDE SEQUENCE [LARGE SCALE GENOMIC DNA]</scope>
    <source>
        <strain evidence="3 4">JCM 16013</strain>
    </source>
</reference>
<evidence type="ECO:0000313" key="4">
    <source>
        <dbReference type="Proteomes" id="UP001499854"/>
    </source>
</evidence>
<keyword evidence="2" id="KW-1133">Transmembrane helix</keyword>
<comment type="caution">
    <text evidence="3">The sequence shown here is derived from an EMBL/GenBank/DDBJ whole genome shotgun (WGS) entry which is preliminary data.</text>
</comment>
<dbReference type="EMBL" id="BAAAQM010000001">
    <property type="protein sequence ID" value="GAA1950302.1"/>
    <property type="molecule type" value="Genomic_DNA"/>
</dbReference>
<name>A0ABN2QE00_9ACTN</name>
<accession>A0ABN2QE00</accession>